<organism evidence="2">
    <name type="scientific">bioreactor metagenome</name>
    <dbReference type="NCBI Taxonomy" id="1076179"/>
    <lineage>
        <taxon>unclassified sequences</taxon>
        <taxon>metagenomes</taxon>
        <taxon>ecological metagenomes</taxon>
    </lineage>
</organism>
<reference evidence="2" key="1">
    <citation type="submission" date="2019-08" db="EMBL/GenBank/DDBJ databases">
        <authorList>
            <person name="Kucharzyk K."/>
            <person name="Murdoch R.W."/>
            <person name="Higgins S."/>
            <person name="Loffler F."/>
        </authorList>
    </citation>
    <scope>NUCLEOTIDE SEQUENCE</scope>
</reference>
<proteinExistence type="predicted"/>
<protein>
    <submittedName>
        <fullName evidence="2">Uncharacterized protein</fullName>
    </submittedName>
</protein>
<evidence type="ECO:0000313" key="2">
    <source>
        <dbReference type="EMBL" id="MPN51835.1"/>
    </source>
</evidence>
<comment type="caution">
    <text evidence="2">The sequence shown here is derived from an EMBL/GenBank/DDBJ whole genome shotgun (WGS) entry which is preliminary data.</text>
</comment>
<keyword evidence="1" id="KW-0472">Membrane</keyword>
<keyword evidence="1" id="KW-1133">Transmembrane helix</keyword>
<accession>A0A645IKJ7</accession>
<keyword evidence="1" id="KW-0812">Transmembrane</keyword>
<gene>
    <name evidence="2" type="ORF">SDC9_199485</name>
</gene>
<feature type="transmembrane region" description="Helical" evidence="1">
    <location>
        <begin position="133"/>
        <end position="151"/>
    </location>
</feature>
<name>A0A645IKJ7_9ZZZZ</name>
<evidence type="ECO:0000256" key="1">
    <source>
        <dbReference type="SAM" id="Phobius"/>
    </source>
</evidence>
<sequence>MKYGTDFANLGYLAGDENAIRLFAVDSQTITTDSRGNKVADLPIMKDKKTVKDFAFVHQFTSGDPALWIRQVVDPMGIKFAAGVVTVSVPSAMPYYNSGQMVGLLGGLRSAAEYELLIGKPGRPVAMMDAQSMAHLSIIGFIFLGNVGHFLSKRNEAKAS</sequence>
<dbReference type="EMBL" id="VSSQ01117350">
    <property type="protein sequence ID" value="MPN51835.1"/>
    <property type="molecule type" value="Genomic_DNA"/>
</dbReference>
<dbReference type="AlphaFoldDB" id="A0A645IKJ7"/>